<evidence type="ECO:0000313" key="2">
    <source>
        <dbReference type="EMBL" id="KAJ7370607.1"/>
    </source>
</evidence>
<evidence type="ECO:0000256" key="1">
    <source>
        <dbReference type="SAM" id="MobiDB-lite"/>
    </source>
</evidence>
<dbReference type="EMBL" id="MU826861">
    <property type="protein sequence ID" value="KAJ7370607.1"/>
    <property type="molecule type" value="Genomic_DNA"/>
</dbReference>
<reference evidence="2" key="1">
    <citation type="submission" date="2023-01" db="EMBL/GenBank/DDBJ databases">
        <title>Genome assembly of the deep-sea coral Lophelia pertusa.</title>
        <authorList>
            <person name="Herrera S."/>
            <person name="Cordes E."/>
        </authorList>
    </citation>
    <scope>NUCLEOTIDE SEQUENCE</scope>
    <source>
        <strain evidence="2">USNM1676648</strain>
        <tissue evidence="2">Polyp</tissue>
    </source>
</reference>
<dbReference type="OrthoDB" id="5988972at2759"/>
<feature type="compositionally biased region" description="Basic and acidic residues" evidence="1">
    <location>
        <begin position="76"/>
        <end position="86"/>
    </location>
</feature>
<keyword evidence="3" id="KW-1185">Reference proteome</keyword>
<gene>
    <name evidence="2" type="ORF">OS493_031343</name>
</gene>
<proteinExistence type="predicted"/>
<organism evidence="2 3">
    <name type="scientific">Desmophyllum pertusum</name>
    <dbReference type="NCBI Taxonomy" id="174260"/>
    <lineage>
        <taxon>Eukaryota</taxon>
        <taxon>Metazoa</taxon>
        <taxon>Cnidaria</taxon>
        <taxon>Anthozoa</taxon>
        <taxon>Hexacorallia</taxon>
        <taxon>Scleractinia</taxon>
        <taxon>Caryophylliina</taxon>
        <taxon>Caryophylliidae</taxon>
        <taxon>Desmophyllum</taxon>
    </lineage>
</organism>
<name>A0A9W9YW72_9CNID</name>
<comment type="caution">
    <text evidence="2">The sequence shown here is derived from an EMBL/GenBank/DDBJ whole genome shotgun (WGS) entry which is preliminary data.</text>
</comment>
<feature type="region of interest" description="Disordered" evidence="1">
    <location>
        <begin position="66"/>
        <end position="101"/>
    </location>
</feature>
<protein>
    <submittedName>
        <fullName evidence="2">Uncharacterized protein</fullName>
    </submittedName>
</protein>
<evidence type="ECO:0000313" key="3">
    <source>
        <dbReference type="Proteomes" id="UP001163046"/>
    </source>
</evidence>
<dbReference type="AlphaFoldDB" id="A0A9W9YW72"/>
<sequence>MPLASCFAHVFSSRHWSETEGDGPSVGVGEIRGLVGRNVMRQQLQSGRIGLASVAGAVKDTGAVDFGLEEGDDDTTENRDQHDNRHNPQIRTSPENASMDDLAFAPLVVHYQRNKSDTPL</sequence>
<dbReference type="Proteomes" id="UP001163046">
    <property type="component" value="Unassembled WGS sequence"/>
</dbReference>
<feature type="compositionally biased region" description="Polar residues" evidence="1">
    <location>
        <begin position="87"/>
        <end position="96"/>
    </location>
</feature>
<accession>A0A9W9YW72</accession>